<evidence type="ECO:0000313" key="2">
    <source>
        <dbReference type="EMBL" id="MDR6292348.1"/>
    </source>
</evidence>
<organism evidence="2 3">
    <name type="scientific">Inquilinus ginsengisoli</name>
    <dbReference type="NCBI Taxonomy" id="363840"/>
    <lineage>
        <taxon>Bacteria</taxon>
        <taxon>Pseudomonadati</taxon>
        <taxon>Pseudomonadota</taxon>
        <taxon>Alphaproteobacteria</taxon>
        <taxon>Rhodospirillales</taxon>
        <taxon>Rhodospirillaceae</taxon>
        <taxon>Inquilinus</taxon>
    </lineage>
</organism>
<feature type="compositionally biased region" description="Low complexity" evidence="1">
    <location>
        <begin position="39"/>
        <end position="64"/>
    </location>
</feature>
<sequence>MTDVTDAAPENIDDRADYVMGLLQAEPTRDGQGRFASTEAPADEAAAPEQNLGDAPEAAPGDPASGDEADTTTEQAAEPAIALPIGWSAEKAEAFKQLPPDVREYITARESERNSHHSRSVQEAAEQRKAAEAERQAVSTERQRYTQALGQVLQNIQQTAPKPPDPALATSDPAKYIAQKAQFDHVLGQFQATQAEMQRVQAEEAEHRERAFQDHLADQGKILDEKIPEWRDVGKRTKEQREIAEFLTATGYSRQEVDAVADARAVQIARKAMLYDRLMAQKPAAKLVPPVAPPTMKPGAAATSPKAANLAAMKQRALATDDLRGRAEFVLAALNTR</sequence>
<dbReference type="Proteomes" id="UP001262410">
    <property type="component" value="Unassembled WGS sequence"/>
</dbReference>
<evidence type="ECO:0008006" key="4">
    <source>
        <dbReference type="Google" id="ProtNLM"/>
    </source>
</evidence>
<proteinExistence type="predicted"/>
<feature type="compositionally biased region" description="Basic and acidic residues" evidence="1">
    <location>
        <begin position="125"/>
        <end position="135"/>
    </location>
</feature>
<keyword evidence="3" id="KW-1185">Reference proteome</keyword>
<gene>
    <name evidence="2" type="ORF">E9232_004888</name>
</gene>
<accession>A0ABU1JUQ2</accession>
<protein>
    <recommendedName>
        <fullName evidence="4">Scaffolding protein</fullName>
    </recommendedName>
</protein>
<evidence type="ECO:0000256" key="1">
    <source>
        <dbReference type="SAM" id="MobiDB-lite"/>
    </source>
</evidence>
<name>A0ABU1JUQ2_9PROT</name>
<comment type="caution">
    <text evidence="2">The sequence shown here is derived from an EMBL/GenBank/DDBJ whole genome shotgun (WGS) entry which is preliminary data.</text>
</comment>
<dbReference type="RefSeq" id="WP_309798369.1">
    <property type="nucleotide sequence ID" value="NZ_JAVDPW010000009.1"/>
</dbReference>
<evidence type="ECO:0000313" key="3">
    <source>
        <dbReference type="Proteomes" id="UP001262410"/>
    </source>
</evidence>
<feature type="region of interest" description="Disordered" evidence="1">
    <location>
        <begin position="105"/>
        <end position="143"/>
    </location>
</feature>
<reference evidence="2 3" key="1">
    <citation type="submission" date="2023-07" db="EMBL/GenBank/DDBJ databases">
        <title>Sorghum-associated microbial communities from plants grown in Nebraska, USA.</title>
        <authorList>
            <person name="Schachtman D."/>
        </authorList>
    </citation>
    <scope>NUCLEOTIDE SEQUENCE [LARGE SCALE GENOMIC DNA]</scope>
    <source>
        <strain evidence="2 3">584</strain>
    </source>
</reference>
<dbReference type="EMBL" id="JAVDPW010000009">
    <property type="protein sequence ID" value="MDR6292348.1"/>
    <property type="molecule type" value="Genomic_DNA"/>
</dbReference>
<feature type="compositionally biased region" description="Basic and acidic residues" evidence="1">
    <location>
        <begin position="105"/>
        <end position="115"/>
    </location>
</feature>
<feature type="region of interest" description="Disordered" evidence="1">
    <location>
        <begin position="21"/>
        <end position="85"/>
    </location>
</feature>